<dbReference type="InterPro" id="IPR050523">
    <property type="entry name" value="AKR_Detox_Biosynth"/>
</dbReference>
<organism evidence="3 4">
    <name type="scientific">Byssothecium circinans</name>
    <dbReference type="NCBI Taxonomy" id="147558"/>
    <lineage>
        <taxon>Eukaryota</taxon>
        <taxon>Fungi</taxon>
        <taxon>Dikarya</taxon>
        <taxon>Ascomycota</taxon>
        <taxon>Pezizomycotina</taxon>
        <taxon>Dothideomycetes</taxon>
        <taxon>Pleosporomycetidae</taxon>
        <taxon>Pleosporales</taxon>
        <taxon>Massarineae</taxon>
        <taxon>Massarinaceae</taxon>
        <taxon>Byssothecium</taxon>
    </lineage>
</organism>
<dbReference type="AlphaFoldDB" id="A0A6A5TW38"/>
<protein>
    <submittedName>
        <fullName evidence="3">Putative aldo/keto reductase</fullName>
    </submittedName>
</protein>
<evidence type="ECO:0000313" key="3">
    <source>
        <dbReference type="EMBL" id="KAF1953157.1"/>
    </source>
</evidence>
<proteinExistence type="predicted"/>
<dbReference type="InterPro" id="IPR020471">
    <property type="entry name" value="AKR"/>
</dbReference>
<dbReference type="EMBL" id="ML977005">
    <property type="protein sequence ID" value="KAF1953157.1"/>
    <property type="molecule type" value="Genomic_DNA"/>
</dbReference>
<dbReference type="PRINTS" id="PR00069">
    <property type="entry name" value="ALDKETRDTASE"/>
</dbReference>
<evidence type="ECO:0000256" key="1">
    <source>
        <dbReference type="ARBA" id="ARBA00023002"/>
    </source>
</evidence>
<dbReference type="InterPro" id="IPR036812">
    <property type="entry name" value="NAD(P)_OxRdtase_dom_sf"/>
</dbReference>
<sequence length="534" mass="59039">MIKCWVKNGHNGFIHRQLYDKGLPTYVQDAFTTLAAYTTSTPAVKETILQIAEERSMDLVRQPAPTTTDLRGVFAHLSRVHALFIYQYIRLFDGSVRLRASAERQLPTLRLWAHQLFETTKIYRASDTLLSSLPQYPQNTDWGADFHATSTLWRLWILTESVRRTHILVTTVANVYQTMIRGWAECTGGGMLTARQGLWEAESAAKWFEMSCMDSPLMVSSLQPEVVVDAVGADEVDAFVKSFWAFFLGSDRIRCWADKGGEGVFLLNAFRARGYTHLDTARDYSADAKGASETRLGLVNAPSTFTIHTKVSSGPGAHSTAKIASSISDSLNALRTKKVETMFLHIPDRTTPFEETARAMDKAWKEGKVKTFGLSNYEPKEGHYNAVVRGAERELFPLLRENGVAFFCGKYSPAVGGLFTDKVATAARWSKDTPIGKIYSAIYSKPAISAAVAKVRDAAKKHGINGHAAAIRWTAFHSILDGEYGDAIIFAVSKVEQLESTLDALEAGALPEDLAEAIGDVYGTFGGEEPRFHL</sequence>
<dbReference type="PANTHER" id="PTHR43364:SF4">
    <property type="entry name" value="NAD(P)-LINKED OXIDOREDUCTASE SUPERFAMILY PROTEIN"/>
    <property type="match status" value="1"/>
</dbReference>
<accession>A0A6A5TW38</accession>
<keyword evidence="4" id="KW-1185">Reference proteome</keyword>
<feature type="domain" description="NADP-dependent oxidoreductase" evidence="2">
    <location>
        <begin position="267"/>
        <end position="518"/>
    </location>
</feature>
<dbReference type="PANTHER" id="PTHR43364">
    <property type="entry name" value="NADH-SPECIFIC METHYLGLYOXAL REDUCTASE-RELATED"/>
    <property type="match status" value="1"/>
</dbReference>
<dbReference type="Pfam" id="PF00248">
    <property type="entry name" value="Aldo_ket_red"/>
    <property type="match status" value="1"/>
</dbReference>
<dbReference type="Gene3D" id="3.20.20.100">
    <property type="entry name" value="NADP-dependent oxidoreductase domain"/>
    <property type="match status" value="1"/>
</dbReference>
<name>A0A6A5TW38_9PLEO</name>
<gene>
    <name evidence="3" type="ORF">CC80DRAFT_518336</name>
</gene>
<dbReference type="InterPro" id="IPR023210">
    <property type="entry name" value="NADP_OxRdtase_dom"/>
</dbReference>
<evidence type="ECO:0000313" key="4">
    <source>
        <dbReference type="Proteomes" id="UP000800035"/>
    </source>
</evidence>
<dbReference type="GO" id="GO:0016491">
    <property type="term" value="F:oxidoreductase activity"/>
    <property type="evidence" value="ECO:0007669"/>
    <property type="project" value="UniProtKB-KW"/>
</dbReference>
<dbReference type="OrthoDB" id="48988at2759"/>
<keyword evidence="1" id="KW-0560">Oxidoreductase</keyword>
<reference evidence="3" key="1">
    <citation type="journal article" date="2020" name="Stud. Mycol.">
        <title>101 Dothideomycetes genomes: a test case for predicting lifestyles and emergence of pathogens.</title>
        <authorList>
            <person name="Haridas S."/>
            <person name="Albert R."/>
            <person name="Binder M."/>
            <person name="Bloem J."/>
            <person name="Labutti K."/>
            <person name="Salamov A."/>
            <person name="Andreopoulos B."/>
            <person name="Baker S."/>
            <person name="Barry K."/>
            <person name="Bills G."/>
            <person name="Bluhm B."/>
            <person name="Cannon C."/>
            <person name="Castanera R."/>
            <person name="Culley D."/>
            <person name="Daum C."/>
            <person name="Ezra D."/>
            <person name="Gonzalez J."/>
            <person name="Henrissat B."/>
            <person name="Kuo A."/>
            <person name="Liang C."/>
            <person name="Lipzen A."/>
            <person name="Lutzoni F."/>
            <person name="Magnuson J."/>
            <person name="Mondo S."/>
            <person name="Nolan M."/>
            <person name="Ohm R."/>
            <person name="Pangilinan J."/>
            <person name="Park H.-J."/>
            <person name="Ramirez L."/>
            <person name="Alfaro M."/>
            <person name="Sun H."/>
            <person name="Tritt A."/>
            <person name="Yoshinaga Y."/>
            <person name="Zwiers L.-H."/>
            <person name="Turgeon B."/>
            <person name="Goodwin S."/>
            <person name="Spatafora J."/>
            <person name="Crous P."/>
            <person name="Grigoriev I."/>
        </authorList>
    </citation>
    <scope>NUCLEOTIDE SEQUENCE</scope>
    <source>
        <strain evidence="3">CBS 675.92</strain>
    </source>
</reference>
<dbReference type="SUPFAM" id="SSF51430">
    <property type="entry name" value="NAD(P)-linked oxidoreductase"/>
    <property type="match status" value="1"/>
</dbReference>
<dbReference type="Proteomes" id="UP000800035">
    <property type="component" value="Unassembled WGS sequence"/>
</dbReference>
<evidence type="ECO:0000259" key="2">
    <source>
        <dbReference type="Pfam" id="PF00248"/>
    </source>
</evidence>